<comment type="function">
    <text evidence="1">Transcription factor that plays a role in the activation of archaeal genes transcribed by RNA polymerase. Facilitates transcription initiation by enhancing TATA-box recognition by TATA-box-binding protein (Tbp), and transcription factor B (Tfb) and RNA polymerase recruitment. Not absolutely required for transcription in vitro, but particularly important in cases where Tbp or Tfb function is not optimal. It dynamically alters the nucleic acid-binding properties of RNA polymerases by stabilizing the initiation complex and destabilizing elongation complexes. Seems to translocate with the RNA polymerase following initiation and acts by binding to the non template strand of the transcription bubble in elongation complexes.</text>
</comment>
<comment type="domain">
    <text evidence="1">The winged helix domain is involved in binding to DNA in the preinitiation complex.</text>
</comment>
<dbReference type="SUPFAM" id="SSF46785">
    <property type="entry name" value="Winged helix' DNA-binding domain"/>
    <property type="match status" value="1"/>
</dbReference>
<dbReference type="SMART" id="SM00531">
    <property type="entry name" value="TFIIE"/>
    <property type="match status" value="1"/>
</dbReference>
<organism evidence="3">
    <name type="scientific">Nanobsidianus stetteri</name>
    <dbReference type="NCBI Taxonomy" id="1294122"/>
    <lineage>
        <taxon>Archaea</taxon>
        <taxon>Nanobdellota</taxon>
        <taxon>Candidatus Nanoarchaeia</taxon>
        <taxon>Nanoarchaeales</taxon>
        <taxon>Nanopusillaceae</taxon>
        <taxon>Candidatus Nanobsidianus</taxon>
    </lineage>
</organism>
<dbReference type="GO" id="GO:0003677">
    <property type="term" value="F:DNA binding"/>
    <property type="evidence" value="ECO:0007669"/>
    <property type="project" value="UniProtKB-KW"/>
</dbReference>
<comment type="subunit">
    <text evidence="1">Monomer. Interaction with RNA polymerase subunits RpoF and RpoE is necessary for Tfe stimulatory transcription activity. Able to interact with Tbp and RNA polymerase in the absence of DNA promoter. Interacts both with the preinitiation and elongation complexes.</text>
</comment>
<dbReference type="InterPro" id="IPR024550">
    <property type="entry name" value="TFIIEa/SarR/Rpc3_HTH_dom"/>
</dbReference>
<dbReference type="PIRSF" id="PIRSF006373">
    <property type="entry name" value="TF_E_archaea"/>
    <property type="match status" value="1"/>
</dbReference>
<gene>
    <name evidence="1" type="primary">tfe</name>
    <name evidence="3" type="ORF">DDW03_00250</name>
</gene>
<dbReference type="HAMAP" id="MF_01909">
    <property type="entry name" value="TFE_arch"/>
    <property type="match status" value="1"/>
</dbReference>
<protein>
    <recommendedName>
        <fullName evidence="1">Transcription factor E</fullName>
        <shortName evidence="1">TFE</shortName>
    </recommendedName>
    <alternativeName>
        <fullName evidence="1">TFIIE subunit alpha homolog</fullName>
    </alternativeName>
    <alternativeName>
        <fullName evidence="1">Transcription initiation factor TFIIE</fullName>
    </alternativeName>
</protein>
<comment type="similarity">
    <text evidence="1">Belongs to the TFE family.</text>
</comment>
<dbReference type="InterPro" id="IPR036388">
    <property type="entry name" value="WH-like_DNA-bd_sf"/>
</dbReference>
<feature type="domain" description="Transcription initiation factor IIE subunit alpha N-terminal" evidence="2">
    <location>
        <begin position="15"/>
        <end position="150"/>
    </location>
</feature>
<dbReference type="InterPro" id="IPR016481">
    <property type="entry name" value="TF_E_archaea"/>
</dbReference>
<name>A0A2T9WMA8_NANST</name>
<reference evidence="3" key="2">
    <citation type="submission" date="2017-05" db="EMBL/GenBank/DDBJ databases">
        <authorList>
            <person name="Song R."/>
            <person name="Chenine A.L."/>
            <person name="Ruprecht R.M."/>
        </authorList>
    </citation>
    <scope>NUCLEOTIDE SEQUENCE</scope>
    <source>
        <strain evidence="3">SCGC AB-777_F03</strain>
    </source>
</reference>
<dbReference type="Gene3D" id="1.10.10.10">
    <property type="entry name" value="Winged helix-like DNA-binding domain superfamily/Winged helix DNA-binding domain"/>
    <property type="match status" value="1"/>
</dbReference>
<accession>A0A2T9WMA8</accession>
<proteinExistence type="inferred from homology"/>
<dbReference type="InterPro" id="IPR036390">
    <property type="entry name" value="WH_DNA-bd_sf"/>
</dbReference>
<dbReference type="GO" id="GO:0006355">
    <property type="term" value="P:regulation of DNA-templated transcription"/>
    <property type="evidence" value="ECO:0007669"/>
    <property type="project" value="InterPro"/>
</dbReference>
<comment type="caution">
    <text evidence="3">The sequence shown here is derived from an EMBL/GenBank/DDBJ whole genome shotgun (WGS) entry which is preliminary data.</text>
</comment>
<keyword evidence="1" id="KW-0804">Transcription</keyword>
<evidence type="ECO:0000313" key="3">
    <source>
        <dbReference type="EMBL" id="PVU68947.1"/>
    </source>
</evidence>
<dbReference type="GO" id="GO:0006367">
    <property type="term" value="P:transcription initiation at RNA polymerase II promoter"/>
    <property type="evidence" value="ECO:0007669"/>
    <property type="project" value="InterPro"/>
</dbReference>
<evidence type="ECO:0000259" key="2">
    <source>
        <dbReference type="SMART" id="SM00531"/>
    </source>
</evidence>
<sequence>MSKNLIGIMSYLLNENYLKILEYIADKKEFTEKEIKKQLKIKEEEIRKLLYILEENNIVYPISIINNNGKFDFRWGNRIQDKEKLFSLLINKEIDRINEEIKNTPKTLYYCNECGSAYTFDEAYENDFICKECGSLLTEKENFRIIELENIIHNLQILLDKYSSKVTKKGKASRAKGKK</sequence>
<dbReference type="EMBL" id="QEFP01000001">
    <property type="protein sequence ID" value="PVU68947.1"/>
    <property type="molecule type" value="Genomic_DNA"/>
</dbReference>
<dbReference type="AlphaFoldDB" id="A0A2T9WMA8"/>
<reference evidence="3" key="1">
    <citation type="journal article" date="2015" name="Appl. Environ. Microbiol.">
        <title>Nanoarchaeota, Their Sulfolobales Host, and Nanoarchaeota Virus Distribution across Yellowstone National Park Hot Springs.</title>
        <authorList>
            <person name="Munson-McGee J.H."/>
            <person name="Field E.K."/>
            <person name="Bateson M."/>
            <person name="Rooney C."/>
            <person name="Stepanauskas R."/>
            <person name="Young M.J."/>
        </authorList>
    </citation>
    <scope>NUCLEOTIDE SEQUENCE [LARGE SCALE GENOMIC DNA]</scope>
    <source>
        <strain evidence="3">SCGC AB-777_F03</strain>
    </source>
</reference>
<evidence type="ECO:0000256" key="1">
    <source>
        <dbReference type="HAMAP-Rule" id="MF_01909"/>
    </source>
</evidence>
<dbReference type="InterPro" id="IPR002853">
    <property type="entry name" value="TFIIE_asu"/>
</dbReference>
<keyword evidence="1" id="KW-0238">DNA-binding</keyword>
<dbReference type="Pfam" id="PF02002">
    <property type="entry name" value="TFIIE_alpha"/>
    <property type="match status" value="1"/>
</dbReference>
<dbReference type="SUPFAM" id="SSF57783">
    <property type="entry name" value="Zinc beta-ribbon"/>
    <property type="match status" value="1"/>
</dbReference>
<keyword evidence="1" id="KW-0805">Transcription regulation</keyword>